<dbReference type="Proteomes" id="UP001153709">
    <property type="component" value="Chromosome 2"/>
</dbReference>
<gene>
    <name evidence="2" type="ORF">DIABBA_LOCUS3645</name>
</gene>
<evidence type="ECO:0000256" key="1">
    <source>
        <dbReference type="SAM" id="SignalP"/>
    </source>
</evidence>
<protein>
    <submittedName>
        <fullName evidence="2">Uncharacterized protein</fullName>
    </submittedName>
</protein>
<dbReference type="EMBL" id="OU898277">
    <property type="protein sequence ID" value="CAG9829890.1"/>
    <property type="molecule type" value="Genomic_DNA"/>
</dbReference>
<keyword evidence="3" id="KW-1185">Reference proteome</keyword>
<reference evidence="2" key="1">
    <citation type="submission" date="2022-01" db="EMBL/GenBank/DDBJ databases">
        <authorList>
            <person name="King R."/>
        </authorList>
    </citation>
    <scope>NUCLEOTIDE SEQUENCE</scope>
</reference>
<dbReference type="EMBL" id="OU898277">
    <property type="protein sequence ID" value="CAG9829889.1"/>
    <property type="molecule type" value="Genomic_DNA"/>
</dbReference>
<dbReference type="AlphaFoldDB" id="A0A9N9X708"/>
<sequence>MKFLLLTCFIVILGVSSAENEKRPVLKRIVRSTLGQITTAATQQLKTLIITNCVDNGFTDIEDDLKQSFNDLEACVSKRKIYVDNKEDFINNIKECSQESIKKVKGCLIKKQAYFPDFLLNLAIKNVEMFYDDQEIITNDLVPCMKIFEQFDISFGYLKCIVTTSKRTNDTVTIPDSLETYCSRFLPGIHCLTDILDKECTQYPKVKKYSEDYLQANKYPCEQKYE</sequence>
<feature type="chain" id="PRO_5040652783" evidence="1">
    <location>
        <begin position="19"/>
        <end position="226"/>
    </location>
</feature>
<accession>A0A9N9X708</accession>
<evidence type="ECO:0000313" key="2">
    <source>
        <dbReference type="EMBL" id="CAG9829889.1"/>
    </source>
</evidence>
<evidence type="ECO:0000313" key="3">
    <source>
        <dbReference type="Proteomes" id="UP001153709"/>
    </source>
</evidence>
<organism evidence="2 3">
    <name type="scientific">Diabrotica balteata</name>
    <name type="common">Banded cucumber beetle</name>
    <dbReference type="NCBI Taxonomy" id="107213"/>
    <lineage>
        <taxon>Eukaryota</taxon>
        <taxon>Metazoa</taxon>
        <taxon>Ecdysozoa</taxon>
        <taxon>Arthropoda</taxon>
        <taxon>Hexapoda</taxon>
        <taxon>Insecta</taxon>
        <taxon>Pterygota</taxon>
        <taxon>Neoptera</taxon>
        <taxon>Endopterygota</taxon>
        <taxon>Coleoptera</taxon>
        <taxon>Polyphaga</taxon>
        <taxon>Cucujiformia</taxon>
        <taxon>Chrysomeloidea</taxon>
        <taxon>Chrysomelidae</taxon>
        <taxon>Galerucinae</taxon>
        <taxon>Diabroticina</taxon>
        <taxon>Diabroticites</taxon>
        <taxon>Diabrotica</taxon>
    </lineage>
</organism>
<dbReference type="OrthoDB" id="6712663at2759"/>
<name>A0A9N9X708_DIABA</name>
<keyword evidence="1" id="KW-0732">Signal</keyword>
<feature type="signal peptide" evidence="1">
    <location>
        <begin position="1"/>
        <end position="18"/>
    </location>
</feature>
<proteinExistence type="predicted"/>